<feature type="compositionally biased region" description="Acidic residues" evidence="1">
    <location>
        <begin position="329"/>
        <end position="344"/>
    </location>
</feature>
<feature type="compositionally biased region" description="Polar residues" evidence="1">
    <location>
        <begin position="214"/>
        <end position="227"/>
    </location>
</feature>
<dbReference type="Pfam" id="PF18289">
    <property type="entry name" value="HU-CCDC81_euk_2"/>
    <property type="match status" value="1"/>
</dbReference>
<dbReference type="GeneID" id="26904377"/>
<feature type="region of interest" description="Disordered" evidence="1">
    <location>
        <begin position="325"/>
        <end position="359"/>
    </location>
</feature>
<feature type="region of interest" description="Disordered" evidence="1">
    <location>
        <begin position="372"/>
        <end position="393"/>
    </location>
</feature>
<sequence>MLSTRGAITTNVALVECAAGQNKADASVFLLSELEKVWVAVAVVARRLLLDGRAVQVSPFGALWTEEYVLLRDRQQRPYTTRKLCFGIHLNYANRYGIDTGKVPLEKSNGVGCVRVSMADIVAVCGVPARTAAAALREFFMYLGEGLSRGRIFQLAMPGVATIAIKQQKVVLTMNDDLRHAMYEIDSRKWAVELREEGLTALAHLTAAPASGVVSAQSSRPSTSRASRVSWRPVPAPSTSAAVSSLTDEKKAVFIAAAPSGRTFDEIAQQAEQRRKAAEIAAGAEREMRRRQEDLDRRIEHYYYYYGEGDRDEYHADPMMNEMHFYGDGEGDRDDDETQVAEVDEGQRRRLRPPSASGESIYNVLADHQGRAPATSHQYGLQPQRPHAPYPPHSRIIDEPEVEVIEMVGDEHPHLADAAANEEEEARARRPLAHKDAELERVLREEEPFSRPISRRTYHETCAARDLIYAQPLEAPERVSSSSSAPAAAAEPFSVFRPSRKANNLAASAEVEERSAQEPTHPQPNKGADSGRQPPHEEAIRFGRKRFNGNSYDDDHVGSLLQYGA</sequence>
<evidence type="ECO:0000259" key="2">
    <source>
        <dbReference type="Pfam" id="PF18289"/>
    </source>
</evidence>
<dbReference type="VEuPathDB" id="TriTrypDB:LpyrH10_06_4560"/>
<dbReference type="OrthoDB" id="245387at2759"/>
<proteinExistence type="predicted"/>
<gene>
    <name evidence="3" type="ORF">ABB37_04086</name>
</gene>
<evidence type="ECO:0000313" key="4">
    <source>
        <dbReference type="Proteomes" id="UP000037923"/>
    </source>
</evidence>
<dbReference type="EMBL" id="LGTL01000006">
    <property type="protein sequence ID" value="KPA81821.1"/>
    <property type="molecule type" value="Genomic_DNA"/>
</dbReference>
<keyword evidence="4" id="KW-1185">Reference proteome</keyword>
<comment type="caution">
    <text evidence="3">The sequence shown here is derived from an EMBL/GenBank/DDBJ whole genome shotgun (WGS) entry which is preliminary data.</text>
</comment>
<feature type="domain" description="CCDC81 HU" evidence="2">
    <location>
        <begin position="114"/>
        <end position="183"/>
    </location>
</feature>
<protein>
    <recommendedName>
        <fullName evidence="2">CCDC81 HU domain-containing protein</fullName>
    </recommendedName>
</protein>
<organism evidence="3 4">
    <name type="scientific">Leptomonas pyrrhocoris</name>
    <name type="common">Firebug parasite</name>
    <dbReference type="NCBI Taxonomy" id="157538"/>
    <lineage>
        <taxon>Eukaryota</taxon>
        <taxon>Discoba</taxon>
        <taxon>Euglenozoa</taxon>
        <taxon>Kinetoplastea</taxon>
        <taxon>Metakinetoplastina</taxon>
        <taxon>Trypanosomatida</taxon>
        <taxon>Trypanosomatidae</taxon>
        <taxon>Leishmaniinae</taxon>
        <taxon>Leptomonas</taxon>
    </lineage>
</organism>
<dbReference type="InterPro" id="IPR040673">
    <property type="entry name" value="CCDC81_HU_dom_2"/>
</dbReference>
<evidence type="ECO:0000313" key="3">
    <source>
        <dbReference type="EMBL" id="KPA81821.1"/>
    </source>
</evidence>
<reference evidence="3 4" key="1">
    <citation type="submission" date="2015-07" db="EMBL/GenBank/DDBJ databases">
        <title>High-quality genome of monoxenous trypanosomatid Leptomonas pyrrhocoris.</title>
        <authorList>
            <person name="Flegontov P."/>
            <person name="Butenko A."/>
            <person name="Firsov S."/>
            <person name="Vlcek C."/>
            <person name="Logacheva M.D."/>
            <person name="Field M."/>
            <person name="Filatov D."/>
            <person name="Flegontova O."/>
            <person name="Gerasimov E."/>
            <person name="Jackson A.P."/>
            <person name="Kelly S."/>
            <person name="Opperdoes F."/>
            <person name="O'Reilly A."/>
            <person name="Votypka J."/>
            <person name="Yurchenko V."/>
            <person name="Lukes J."/>
        </authorList>
    </citation>
    <scope>NUCLEOTIDE SEQUENCE [LARGE SCALE GENOMIC DNA]</scope>
    <source>
        <strain evidence="3">H10</strain>
    </source>
</reference>
<feature type="region of interest" description="Disordered" evidence="1">
    <location>
        <begin position="475"/>
        <end position="565"/>
    </location>
</feature>
<evidence type="ECO:0000256" key="1">
    <source>
        <dbReference type="SAM" id="MobiDB-lite"/>
    </source>
</evidence>
<dbReference type="AlphaFoldDB" id="A0A0N0VFS9"/>
<accession>A0A0N0VFS9</accession>
<dbReference type="OMA" id="ECAAGQN"/>
<name>A0A0N0VFS9_LEPPY</name>
<dbReference type="Proteomes" id="UP000037923">
    <property type="component" value="Unassembled WGS sequence"/>
</dbReference>
<feature type="compositionally biased region" description="Low complexity" evidence="1">
    <location>
        <begin position="478"/>
        <end position="496"/>
    </location>
</feature>
<feature type="region of interest" description="Disordered" evidence="1">
    <location>
        <begin position="213"/>
        <end position="234"/>
    </location>
</feature>
<dbReference type="RefSeq" id="XP_015660260.1">
    <property type="nucleotide sequence ID" value="XM_015801640.1"/>
</dbReference>